<comment type="subcellular location">
    <subcellularLocation>
        <location evidence="1">Cell inner membrane</location>
        <topology evidence="1">Multi-pass membrane protein</topology>
    </subcellularLocation>
</comment>
<gene>
    <name evidence="11" type="ORF">K8U91_00960</name>
</gene>
<dbReference type="PANTHER" id="PTHR30443:SF0">
    <property type="entry name" value="PHOSPHOETHANOLAMINE TRANSFERASE EPTA"/>
    <property type="match status" value="1"/>
</dbReference>
<keyword evidence="7 8" id="KW-0472">Membrane</keyword>
<feature type="domain" description="Phosphoethanolamine transferase N-terminal" evidence="10">
    <location>
        <begin position="88"/>
        <end position="162"/>
    </location>
</feature>
<feature type="transmembrane region" description="Helical" evidence="8">
    <location>
        <begin position="112"/>
        <end position="135"/>
    </location>
</feature>
<evidence type="ECO:0000259" key="10">
    <source>
        <dbReference type="Pfam" id="PF08019"/>
    </source>
</evidence>
<dbReference type="Pfam" id="PF00884">
    <property type="entry name" value="Sulfatase"/>
    <property type="match status" value="1"/>
</dbReference>
<proteinExistence type="predicted"/>
<evidence type="ECO:0000256" key="4">
    <source>
        <dbReference type="ARBA" id="ARBA00022679"/>
    </source>
</evidence>
<dbReference type="GO" id="GO:0009244">
    <property type="term" value="P:lipopolysaccharide core region biosynthetic process"/>
    <property type="evidence" value="ECO:0007669"/>
    <property type="project" value="TreeGrafter"/>
</dbReference>
<feature type="transmembrane region" description="Helical" evidence="8">
    <location>
        <begin position="12"/>
        <end position="30"/>
    </location>
</feature>
<dbReference type="GO" id="GO:0005886">
    <property type="term" value="C:plasma membrane"/>
    <property type="evidence" value="ECO:0007669"/>
    <property type="project" value="UniProtKB-SubCell"/>
</dbReference>
<feature type="domain" description="Sulfatase N-terminal" evidence="9">
    <location>
        <begin position="224"/>
        <end position="506"/>
    </location>
</feature>
<keyword evidence="3" id="KW-0997">Cell inner membrane</keyword>
<dbReference type="EMBL" id="DYUD01000006">
    <property type="protein sequence ID" value="HJG88033.1"/>
    <property type="molecule type" value="Genomic_DNA"/>
</dbReference>
<dbReference type="InterPro" id="IPR058130">
    <property type="entry name" value="PEA_transf_C"/>
</dbReference>
<keyword evidence="4 11" id="KW-0808">Transferase</keyword>
<keyword evidence="6 8" id="KW-1133">Transmembrane helix</keyword>
<evidence type="ECO:0000313" key="12">
    <source>
        <dbReference type="Proteomes" id="UP000757103"/>
    </source>
</evidence>
<feature type="transmembrane region" description="Helical" evidence="8">
    <location>
        <begin position="63"/>
        <end position="84"/>
    </location>
</feature>
<evidence type="ECO:0000256" key="5">
    <source>
        <dbReference type="ARBA" id="ARBA00022692"/>
    </source>
</evidence>
<dbReference type="CDD" id="cd16017">
    <property type="entry name" value="LptA"/>
    <property type="match status" value="1"/>
</dbReference>
<protein>
    <submittedName>
        <fullName evidence="11">Lipid A phosphoethanolamine transferase</fullName>
    </submittedName>
</protein>
<evidence type="ECO:0000256" key="1">
    <source>
        <dbReference type="ARBA" id="ARBA00004429"/>
    </source>
</evidence>
<dbReference type="Pfam" id="PF08019">
    <property type="entry name" value="EptA_B_N"/>
    <property type="match status" value="1"/>
</dbReference>
<dbReference type="RefSeq" id="WP_273305138.1">
    <property type="nucleotide sequence ID" value="NZ_DYUD01000006.1"/>
</dbReference>
<evidence type="ECO:0000256" key="6">
    <source>
        <dbReference type="ARBA" id="ARBA00022989"/>
    </source>
</evidence>
<keyword evidence="2" id="KW-1003">Cell membrane</keyword>
<reference evidence="11" key="1">
    <citation type="journal article" date="2021" name="PeerJ">
        <title>Extensive microbial diversity within the chicken gut microbiome revealed by metagenomics and culture.</title>
        <authorList>
            <person name="Gilroy R."/>
            <person name="Ravi A."/>
            <person name="Getino M."/>
            <person name="Pursley I."/>
            <person name="Horton D.L."/>
            <person name="Alikhan N.F."/>
            <person name="Baker D."/>
            <person name="Gharbi K."/>
            <person name="Hall N."/>
            <person name="Watson M."/>
            <person name="Adriaenssens E.M."/>
            <person name="Foster-Nyarko E."/>
            <person name="Jarju S."/>
            <person name="Secka A."/>
            <person name="Antonio M."/>
            <person name="Oren A."/>
            <person name="Chaudhuri R.R."/>
            <person name="La Ragione R."/>
            <person name="Hildebrand F."/>
            <person name="Pallen M.J."/>
        </authorList>
    </citation>
    <scope>NUCLEOTIDE SEQUENCE</scope>
    <source>
        <strain evidence="11">CHK121-7720</strain>
    </source>
</reference>
<evidence type="ECO:0000256" key="3">
    <source>
        <dbReference type="ARBA" id="ARBA00022519"/>
    </source>
</evidence>
<dbReference type="InterPro" id="IPR012549">
    <property type="entry name" value="EptA-like_N"/>
</dbReference>
<comment type="caution">
    <text evidence="11">The sequence shown here is derived from an EMBL/GenBank/DDBJ whole genome shotgun (WGS) entry which is preliminary data.</text>
</comment>
<accession>A0A921MP90</accession>
<sequence>MKHFNRLFTQRRIFWIFAVIMLVPNIFLCFTEHLPALFKVSYILIPGALYLVLLNLSRKPGITFWALLPLHFISAVQLVLLYLFGNSIIASDMFLNIFTTNSGEAFELLDKLAPAVVGVFVLYLPALALAVYSIRRSDTLSPLFRKRIFMLTMLMLGSGVLVYTPAHRKAPHRARLDNLYPINAFNNARFAVHSWKASKNYKHTSHDFNYHASSTRDPRQPEVYIFVIGETGRAGNWGLYGYERNTTPRLRARRDVIHFDDVLTQINATHKSVPLMLSPADALDFNQIYRQKSLISAFKQAGFRTAFISNQLHNSSFTDFFADEANCTQYLIAPKNKPHLHDDTLLPVVDSLLHAGATKQFIVLHTYGSHFNYCERYPADCRVFTPDRISEINRKDRQAMINAYDNSIVATDRFLDQIIERLVQSGKTAAMLYLSDHGEDLLDDDRNRFLHASPVPTYYQLHVPFILWFSPQYAQQFPTEVQQARERHTTPFDSRVVFHTLLAIGGIDTDYRNDTLSLVSPSFHLDKRYYLGERNTPIPVQYLPFDEEDYRAFEHRGIAPR</sequence>
<name>A0A921MP90_9BACT</name>
<feature type="transmembrane region" description="Helical" evidence="8">
    <location>
        <begin position="147"/>
        <end position="166"/>
    </location>
</feature>
<keyword evidence="5 8" id="KW-0812">Transmembrane</keyword>
<evidence type="ECO:0000256" key="8">
    <source>
        <dbReference type="SAM" id="Phobius"/>
    </source>
</evidence>
<reference evidence="11" key="2">
    <citation type="submission" date="2021-09" db="EMBL/GenBank/DDBJ databases">
        <authorList>
            <person name="Gilroy R."/>
        </authorList>
    </citation>
    <scope>NUCLEOTIDE SEQUENCE</scope>
    <source>
        <strain evidence="11">CHK121-7720</strain>
    </source>
</reference>
<organism evidence="11 12">
    <name type="scientific">Barnesiella viscericola</name>
    <dbReference type="NCBI Taxonomy" id="397865"/>
    <lineage>
        <taxon>Bacteria</taxon>
        <taxon>Pseudomonadati</taxon>
        <taxon>Bacteroidota</taxon>
        <taxon>Bacteroidia</taxon>
        <taxon>Bacteroidales</taxon>
        <taxon>Barnesiellaceae</taxon>
        <taxon>Barnesiella</taxon>
    </lineage>
</organism>
<evidence type="ECO:0000259" key="9">
    <source>
        <dbReference type="Pfam" id="PF00884"/>
    </source>
</evidence>
<evidence type="ECO:0000256" key="2">
    <source>
        <dbReference type="ARBA" id="ARBA00022475"/>
    </source>
</evidence>
<dbReference type="Gene3D" id="3.40.720.10">
    <property type="entry name" value="Alkaline Phosphatase, subunit A"/>
    <property type="match status" value="1"/>
</dbReference>
<dbReference type="SUPFAM" id="SSF53649">
    <property type="entry name" value="Alkaline phosphatase-like"/>
    <property type="match status" value="1"/>
</dbReference>
<dbReference type="PANTHER" id="PTHR30443">
    <property type="entry name" value="INNER MEMBRANE PROTEIN"/>
    <property type="match status" value="1"/>
</dbReference>
<evidence type="ECO:0000256" key="7">
    <source>
        <dbReference type="ARBA" id="ARBA00023136"/>
    </source>
</evidence>
<dbReference type="AlphaFoldDB" id="A0A921MP90"/>
<dbReference type="InterPro" id="IPR040423">
    <property type="entry name" value="PEA_transferase"/>
</dbReference>
<dbReference type="InterPro" id="IPR017850">
    <property type="entry name" value="Alkaline_phosphatase_core_sf"/>
</dbReference>
<evidence type="ECO:0000313" key="11">
    <source>
        <dbReference type="EMBL" id="HJG88033.1"/>
    </source>
</evidence>
<feature type="transmembrane region" description="Helical" evidence="8">
    <location>
        <begin position="36"/>
        <end position="56"/>
    </location>
</feature>
<dbReference type="GO" id="GO:0016776">
    <property type="term" value="F:phosphotransferase activity, phosphate group as acceptor"/>
    <property type="evidence" value="ECO:0007669"/>
    <property type="project" value="TreeGrafter"/>
</dbReference>
<dbReference type="InterPro" id="IPR000917">
    <property type="entry name" value="Sulfatase_N"/>
</dbReference>
<dbReference type="Proteomes" id="UP000757103">
    <property type="component" value="Unassembled WGS sequence"/>
</dbReference>